<keyword evidence="2" id="KW-0238">DNA-binding</keyword>
<organism evidence="2 3">
    <name type="scientific">Sphaerotilus montanus</name>
    <dbReference type="NCBI Taxonomy" id="522889"/>
    <lineage>
        <taxon>Bacteria</taxon>
        <taxon>Pseudomonadati</taxon>
        <taxon>Pseudomonadota</taxon>
        <taxon>Betaproteobacteria</taxon>
        <taxon>Burkholderiales</taxon>
        <taxon>Sphaerotilaceae</taxon>
        <taxon>Sphaerotilus</taxon>
    </lineage>
</organism>
<dbReference type="InterPro" id="IPR010982">
    <property type="entry name" value="Lambda_DNA-bd_dom_sf"/>
</dbReference>
<reference evidence="2 3" key="1">
    <citation type="submission" date="2020-07" db="EMBL/GenBank/DDBJ databases">
        <title>Genomic Encyclopedia of Archaeal and Bacterial Type Strains, Phase II (KMG-II): from individual species to whole genera.</title>
        <authorList>
            <person name="Goeker M."/>
        </authorList>
    </citation>
    <scope>NUCLEOTIDE SEQUENCE [LARGE SCALE GENOMIC DNA]</scope>
    <source>
        <strain evidence="2 3">DSM 21226</strain>
    </source>
</reference>
<dbReference type="Pfam" id="PF13560">
    <property type="entry name" value="HTH_31"/>
    <property type="match status" value="1"/>
</dbReference>
<evidence type="ECO:0000313" key="3">
    <source>
        <dbReference type="Proteomes" id="UP000518288"/>
    </source>
</evidence>
<dbReference type="EMBL" id="JACCFH010000001">
    <property type="protein sequence ID" value="NYG32636.1"/>
    <property type="molecule type" value="Genomic_DNA"/>
</dbReference>
<dbReference type="InterPro" id="IPR001387">
    <property type="entry name" value="Cro/C1-type_HTH"/>
</dbReference>
<dbReference type="SUPFAM" id="SSF47413">
    <property type="entry name" value="lambda repressor-like DNA-binding domains"/>
    <property type="match status" value="1"/>
</dbReference>
<dbReference type="PROSITE" id="PS50943">
    <property type="entry name" value="HTH_CROC1"/>
    <property type="match status" value="1"/>
</dbReference>
<dbReference type="AlphaFoldDB" id="A0A7Y9U6H6"/>
<dbReference type="SMART" id="SM00530">
    <property type="entry name" value="HTH_XRE"/>
    <property type="match status" value="1"/>
</dbReference>
<evidence type="ECO:0000313" key="2">
    <source>
        <dbReference type="EMBL" id="NYG32636.1"/>
    </source>
</evidence>
<dbReference type="Gene3D" id="1.10.260.40">
    <property type="entry name" value="lambda repressor-like DNA-binding domains"/>
    <property type="match status" value="1"/>
</dbReference>
<protein>
    <submittedName>
        <fullName evidence="2">DNA-binding transcriptional regulator YiaG</fullName>
    </submittedName>
</protein>
<dbReference type="RefSeq" id="WP_179633507.1">
    <property type="nucleotide sequence ID" value="NZ_CAXYYM010000055.1"/>
</dbReference>
<dbReference type="Proteomes" id="UP000518288">
    <property type="component" value="Unassembled WGS sequence"/>
</dbReference>
<accession>A0A7Y9U6H6</accession>
<keyword evidence="3" id="KW-1185">Reference proteome</keyword>
<gene>
    <name evidence="2" type="ORF">BDD16_001622</name>
</gene>
<feature type="domain" description="HTH cro/C1-type" evidence="1">
    <location>
        <begin position="36"/>
        <end position="90"/>
    </location>
</feature>
<sequence length="97" mass="10968">MDKRYLPLPVSEQVLLRRQAIEEVLAHPEWTLADAIRHLKKSMRLTSAELARLAGVSHRTVQDIEQGRSEGTVQTMNRLLGIVGLKLGVVRRMSEDP</sequence>
<comment type="caution">
    <text evidence="2">The sequence shown here is derived from an EMBL/GenBank/DDBJ whole genome shotgun (WGS) entry which is preliminary data.</text>
</comment>
<evidence type="ECO:0000259" key="1">
    <source>
        <dbReference type="PROSITE" id="PS50943"/>
    </source>
</evidence>
<dbReference type="GO" id="GO:0003677">
    <property type="term" value="F:DNA binding"/>
    <property type="evidence" value="ECO:0007669"/>
    <property type="project" value="UniProtKB-KW"/>
</dbReference>
<name>A0A7Y9U6H6_9BURK</name>
<dbReference type="CDD" id="cd00093">
    <property type="entry name" value="HTH_XRE"/>
    <property type="match status" value="1"/>
</dbReference>
<proteinExistence type="predicted"/>